<evidence type="ECO:0000256" key="1">
    <source>
        <dbReference type="ARBA" id="ARBA00011900"/>
    </source>
</evidence>
<dbReference type="InterPro" id="IPR029063">
    <property type="entry name" value="SAM-dependent_MTases_sf"/>
</dbReference>
<dbReference type="PRINTS" id="PR00507">
    <property type="entry name" value="N12N6MTFRASE"/>
</dbReference>
<keyword evidence="3 9" id="KW-0808">Transferase</keyword>
<organism evidence="9 10">
    <name type="scientific">Microbacterium mitrae</name>
    <dbReference type="NCBI Taxonomy" id="664640"/>
    <lineage>
        <taxon>Bacteria</taxon>
        <taxon>Bacillati</taxon>
        <taxon>Actinomycetota</taxon>
        <taxon>Actinomycetes</taxon>
        <taxon>Micrococcales</taxon>
        <taxon>Microbacteriaceae</taxon>
        <taxon>Microbacterium</taxon>
    </lineage>
</organism>
<evidence type="ECO:0000313" key="9">
    <source>
        <dbReference type="EMBL" id="TXK03391.1"/>
    </source>
</evidence>
<comment type="caution">
    <text evidence="9">The sequence shown here is derived from an EMBL/GenBank/DDBJ whole genome shotgun (WGS) entry which is preliminary data.</text>
</comment>
<dbReference type="EC" id="2.1.1.72" evidence="1"/>
<dbReference type="SUPFAM" id="SSF53335">
    <property type="entry name" value="S-adenosyl-L-methionine-dependent methyltransferases"/>
    <property type="match status" value="1"/>
</dbReference>
<accession>A0A5C8HND1</accession>
<dbReference type="PROSITE" id="PS00092">
    <property type="entry name" value="N6_MTASE"/>
    <property type="match status" value="1"/>
</dbReference>
<evidence type="ECO:0000256" key="5">
    <source>
        <dbReference type="ARBA" id="ARBA00047942"/>
    </source>
</evidence>
<reference evidence="9 10" key="1">
    <citation type="submission" date="2019-08" db="EMBL/GenBank/DDBJ databases">
        <authorList>
            <person name="Dong K."/>
        </authorList>
    </citation>
    <scope>NUCLEOTIDE SEQUENCE [LARGE SCALE GENOMIC DNA]</scope>
    <source>
        <strain evidence="9 10">M4-8</strain>
    </source>
</reference>
<dbReference type="Pfam" id="PF22654">
    <property type="entry name" value="DUF7008"/>
    <property type="match status" value="1"/>
</dbReference>
<evidence type="ECO:0000256" key="3">
    <source>
        <dbReference type="ARBA" id="ARBA00022679"/>
    </source>
</evidence>
<feature type="domain" description="Type II methyltransferase M.TaqI-like" evidence="7">
    <location>
        <begin position="282"/>
        <end position="443"/>
    </location>
</feature>
<dbReference type="Pfam" id="PF07669">
    <property type="entry name" value="Eco57I"/>
    <property type="match status" value="1"/>
</dbReference>
<dbReference type="InterPro" id="IPR050953">
    <property type="entry name" value="N4_N6_ade-DNA_methylase"/>
</dbReference>
<evidence type="ECO:0000256" key="4">
    <source>
        <dbReference type="ARBA" id="ARBA00022691"/>
    </source>
</evidence>
<evidence type="ECO:0000256" key="6">
    <source>
        <dbReference type="SAM" id="Coils"/>
    </source>
</evidence>
<dbReference type="InterPro" id="IPR054277">
    <property type="entry name" value="DUF7008"/>
</dbReference>
<evidence type="ECO:0000259" key="8">
    <source>
        <dbReference type="Pfam" id="PF22654"/>
    </source>
</evidence>
<dbReference type="EMBL" id="VRSW01000004">
    <property type="protein sequence ID" value="TXK03391.1"/>
    <property type="molecule type" value="Genomic_DNA"/>
</dbReference>
<dbReference type="InterPro" id="IPR002052">
    <property type="entry name" value="DNA_methylase_N6_adenine_CS"/>
</dbReference>
<protein>
    <recommendedName>
        <fullName evidence="1">site-specific DNA-methyltransferase (adenine-specific)</fullName>
        <ecNumber evidence="1">2.1.1.72</ecNumber>
    </recommendedName>
</protein>
<dbReference type="NCBIfam" id="NF033451">
    <property type="entry name" value="BREX_2_MTaseX"/>
    <property type="match status" value="1"/>
</dbReference>
<dbReference type="PANTHER" id="PTHR33841">
    <property type="entry name" value="DNA METHYLTRANSFERASE YEEA-RELATED"/>
    <property type="match status" value="1"/>
</dbReference>
<dbReference type="GO" id="GO:0003676">
    <property type="term" value="F:nucleic acid binding"/>
    <property type="evidence" value="ECO:0007669"/>
    <property type="project" value="InterPro"/>
</dbReference>
<feature type="coiled-coil region" evidence="6">
    <location>
        <begin position="1"/>
        <end position="28"/>
    </location>
</feature>
<dbReference type="Proteomes" id="UP000321196">
    <property type="component" value="Unassembled WGS sequence"/>
</dbReference>
<proteinExistence type="predicted"/>
<name>A0A5C8HND1_9MICO</name>
<gene>
    <name evidence="9" type="primary">pglX</name>
    <name evidence="9" type="ORF">FVP60_10905</name>
</gene>
<dbReference type="GO" id="GO:0032259">
    <property type="term" value="P:methylation"/>
    <property type="evidence" value="ECO:0007669"/>
    <property type="project" value="UniProtKB-KW"/>
</dbReference>
<feature type="domain" description="DUF7008" evidence="8">
    <location>
        <begin position="836"/>
        <end position="1199"/>
    </location>
</feature>
<dbReference type="GO" id="GO:0006304">
    <property type="term" value="P:DNA modification"/>
    <property type="evidence" value="ECO:0007669"/>
    <property type="project" value="InterPro"/>
</dbReference>
<comment type="catalytic activity">
    <reaction evidence="5">
        <text>a 2'-deoxyadenosine in DNA + S-adenosyl-L-methionine = an N(6)-methyl-2'-deoxyadenosine in DNA + S-adenosyl-L-homocysteine + H(+)</text>
        <dbReference type="Rhea" id="RHEA:15197"/>
        <dbReference type="Rhea" id="RHEA-COMP:12418"/>
        <dbReference type="Rhea" id="RHEA-COMP:12419"/>
        <dbReference type="ChEBI" id="CHEBI:15378"/>
        <dbReference type="ChEBI" id="CHEBI:57856"/>
        <dbReference type="ChEBI" id="CHEBI:59789"/>
        <dbReference type="ChEBI" id="CHEBI:90615"/>
        <dbReference type="ChEBI" id="CHEBI:90616"/>
        <dbReference type="EC" id="2.1.1.72"/>
    </reaction>
</comment>
<dbReference type="Gene3D" id="3.40.50.150">
    <property type="entry name" value="Vaccinia Virus protein VP39"/>
    <property type="match status" value="1"/>
</dbReference>
<dbReference type="OrthoDB" id="4280289at2"/>
<dbReference type="RefSeq" id="WP_147826322.1">
    <property type="nucleotide sequence ID" value="NZ_BAAARG010000001.1"/>
</dbReference>
<keyword evidence="10" id="KW-1185">Reference proteome</keyword>
<evidence type="ECO:0000256" key="2">
    <source>
        <dbReference type="ARBA" id="ARBA00022603"/>
    </source>
</evidence>
<sequence length="1201" mass="133407">MIDSKSLLSDLKRELSALEEDLTVLAENSGAPWGAELREEYDRAKDRDRTGLSWIDWRNGEVAQAAVAWIIATVFIRFCEDNRLLSGAKRDGRVLPQPWIAAPGDGLERAVENESAFYTATPTMTGRDWLQVAFDALAELPAGRTLVDPKHSPVWNAPISASAADRLLAFFRRVDAEGELIHDFSDADLGTRFLGDLYQDLSDYAKKTFALLQTPDFVEEFILDQTLTPAIQEFGLTGLKLIDPACGSGHFLLGAFDRLVDAWDAAAPGADRGERVQRALDSIHGVDLNPFAIAIARFRLTVAALRAARIGSLVNAPAFKFHLAIGDSLLGGSASSVHLDLGDGEYVPYNTEDLTEYSGILENGQYHVVVANPPYITVKDGKLSERYRAMYSTCHGKYALSVPFMELLFRLAKPARTGAGGGYVGQITANSFMKREFGKKLIHNFLSGTYTSVTPDYVDLTHIIDTSGAYIPGHGTPTVILVGRPQKPQLDTVRAVLGVRGEPGQPAVPADGKVWRDIVDHLDAPGYDGPYVSVIDATRDAYSTYPWSMSGGGASELKTRIEAAASTTLHSHLPMPIGFASFPGNDEPFFLDRAWFNRNTDSSLYGKPLVIGEYVRDWNVTGGVVALAPRNPDSTVAKLVADSAWARHLWRFRATLASTKGFGSETMADTNSAWWAWYRWVGERYATPLSITFAFVATHNHFVLDRGGKVFKQSAPVIKLPEGASEDDHYDLLGVLNSSTACFWLKQVSHNKGDSTDSRGARVTGDPAFDTYEFTSTKLKEFPLPARNSRELTRQIDDAARERQTVEPATLIEQQADASSLAEGRIRWEQLGGELVWLQEELDWHTYESYGLVDASLAPEATSRLAIEPAARPFEIALARDLSGGRVVTSWFDRHHRTPVTAVSSDWPSWYRDLVERRLTAISRSRDLRLLEQPDYKRRWAGLGWDELLAAAVRDAMLDNLESLELWTDSAERPLVRSVAQIADELRHDERLRELMTIHTGSRDYDLVVELGKLMQDEAVPAFAPLRYKPAGIEKFRAWEQTWELQRAQDRGEQVDVPVPPKYKPADFLKQSYWSARGKLDVPKERFIAFPGSTYAEDGTAVYGWAGWNHSERGQAIARFATQVAPSVSDADQDQLVPLLGALIELQPWLDQWHNDMDSRGIKPSTAIQQTTNTLLARLNTGRDEVLSWRPSAPKRGRNRA</sequence>
<dbReference type="InterPro" id="IPR011639">
    <property type="entry name" value="MethylTrfase_TaqI-like_dom"/>
</dbReference>
<dbReference type="AlphaFoldDB" id="A0A5C8HND1"/>
<dbReference type="PANTHER" id="PTHR33841:SF1">
    <property type="entry name" value="DNA METHYLTRANSFERASE A"/>
    <property type="match status" value="1"/>
</dbReference>
<keyword evidence="4" id="KW-0949">S-adenosyl-L-methionine</keyword>
<evidence type="ECO:0000313" key="10">
    <source>
        <dbReference type="Proteomes" id="UP000321196"/>
    </source>
</evidence>
<keyword evidence="2 9" id="KW-0489">Methyltransferase</keyword>
<dbReference type="GO" id="GO:0009007">
    <property type="term" value="F:site-specific DNA-methyltransferase (adenine-specific) activity"/>
    <property type="evidence" value="ECO:0007669"/>
    <property type="project" value="UniProtKB-EC"/>
</dbReference>
<keyword evidence="6" id="KW-0175">Coiled coil</keyword>
<evidence type="ECO:0000259" key="7">
    <source>
        <dbReference type="Pfam" id="PF07669"/>
    </source>
</evidence>